<evidence type="ECO:0000256" key="3">
    <source>
        <dbReference type="ARBA" id="ARBA00022525"/>
    </source>
</evidence>
<evidence type="ECO:0000313" key="11">
    <source>
        <dbReference type="Proteomes" id="UP000195609"/>
    </source>
</evidence>
<dbReference type="Pfam" id="PF05737">
    <property type="entry name" value="Collagen_bind"/>
    <property type="match status" value="1"/>
</dbReference>
<feature type="domain" description="Gram-positive cocci surface proteins LPxTG" evidence="8">
    <location>
        <begin position="644"/>
        <end position="676"/>
    </location>
</feature>
<dbReference type="InterPro" id="IPR019931">
    <property type="entry name" value="LPXTG_anchor"/>
</dbReference>
<accession>A0AAN1F075</accession>
<evidence type="ECO:0000256" key="4">
    <source>
        <dbReference type="ARBA" id="ARBA00022729"/>
    </source>
</evidence>
<evidence type="ECO:0000313" key="12">
    <source>
        <dbReference type="Proteomes" id="UP001303564"/>
    </source>
</evidence>
<evidence type="ECO:0000313" key="9">
    <source>
        <dbReference type="EMBL" id="ARY92372.1"/>
    </source>
</evidence>
<keyword evidence="7" id="KW-1133">Transmembrane helix</keyword>
<feature type="compositionally biased region" description="Low complexity" evidence="6">
    <location>
        <begin position="528"/>
        <end position="566"/>
    </location>
</feature>
<proteinExistence type="predicted"/>
<dbReference type="GO" id="GO:0007155">
    <property type="term" value="P:cell adhesion"/>
    <property type="evidence" value="ECO:0007669"/>
    <property type="project" value="InterPro"/>
</dbReference>
<dbReference type="Gene3D" id="2.60.40.1280">
    <property type="match status" value="1"/>
</dbReference>
<evidence type="ECO:0000256" key="7">
    <source>
        <dbReference type="SAM" id="Phobius"/>
    </source>
</evidence>
<dbReference type="AlphaFoldDB" id="A0AAN1F075"/>
<dbReference type="EMBL" id="CP136128">
    <property type="protein sequence ID" value="WNX27004.1"/>
    <property type="molecule type" value="Genomic_DNA"/>
</dbReference>
<organism evidence="9 11">
    <name type="scientific">Lacticaseibacillus casei</name>
    <name type="common">Lactobacillus casei</name>
    <dbReference type="NCBI Taxonomy" id="1582"/>
    <lineage>
        <taxon>Bacteria</taxon>
        <taxon>Bacillati</taxon>
        <taxon>Bacillota</taxon>
        <taxon>Bacilli</taxon>
        <taxon>Lactobacillales</taxon>
        <taxon>Lactobacillaceae</taxon>
        <taxon>Lacticaseibacillus</taxon>
    </lineage>
</organism>
<feature type="region of interest" description="Disordered" evidence="6">
    <location>
        <begin position="425"/>
        <end position="637"/>
    </location>
</feature>
<reference evidence="9 11" key="1">
    <citation type="journal article" date="2017" name="Front. Immunol.">
        <title>Complete Genome Sequence of Lactobacillus casei LC5, a Potential Probiotics for Atopic Dermatitis.</title>
        <authorList>
            <person name="Kang J."/>
            <person name="Chung W.H."/>
            <person name="Lim T.J."/>
            <person name="Whon T.W."/>
            <person name="Lim S."/>
            <person name="Nam Y.D."/>
        </authorList>
    </citation>
    <scope>NUCLEOTIDE SEQUENCE [LARGE SCALE GENOMIC DNA]</scope>
    <source>
        <strain evidence="9 11">LC5</strain>
    </source>
</reference>
<evidence type="ECO:0000259" key="8">
    <source>
        <dbReference type="PROSITE" id="PS50847"/>
    </source>
</evidence>
<keyword evidence="12" id="KW-1185">Reference proteome</keyword>
<evidence type="ECO:0000256" key="1">
    <source>
        <dbReference type="ARBA" id="ARBA00004168"/>
    </source>
</evidence>
<gene>
    <name evidence="9" type="ORF">BGL52_11625</name>
    <name evidence="10" type="ORF">RWA16_11380</name>
</gene>
<feature type="compositionally biased region" description="Low complexity" evidence="6">
    <location>
        <begin position="573"/>
        <end position="609"/>
    </location>
</feature>
<comment type="subcellular location">
    <subcellularLocation>
        <location evidence="1">Secreted</location>
        <location evidence="1">Cell wall</location>
        <topology evidence="1">Peptidoglycan-anchor</topology>
    </subcellularLocation>
</comment>
<dbReference type="InterPro" id="IPR011252">
    <property type="entry name" value="Fibrogen-bd_dom1"/>
</dbReference>
<reference evidence="10 12" key="2">
    <citation type="submission" date="2023-09" db="EMBL/GenBank/DDBJ databases">
        <title>Genomic characteristic of L. casei group strains isolated from clinical sources.</title>
        <authorList>
            <person name="Jarocki P."/>
        </authorList>
    </citation>
    <scope>NUCLEOTIDE SEQUENCE [LARGE SCALE GENOMIC DNA]</scope>
    <source>
        <strain evidence="10 12">LMG 24099</strain>
    </source>
</reference>
<dbReference type="RefSeq" id="WP_087912776.1">
    <property type="nucleotide sequence ID" value="NZ_CP017065.1"/>
</dbReference>
<dbReference type="InterPro" id="IPR041171">
    <property type="entry name" value="SDR_Ig"/>
</dbReference>
<evidence type="ECO:0000256" key="2">
    <source>
        <dbReference type="ARBA" id="ARBA00022512"/>
    </source>
</evidence>
<dbReference type="InterPro" id="IPR008456">
    <property type="entry name" value="Collagen-bd_dom"/>
</dbReference>
<dbReference type="GO" id="GO:0005518">
    <property type="term" value="F:collagen binding"/>
    <property type="evidence" value="ECO:0007669"/>
    <property type="project" value="InterPro"/>
</dbReference>
<dbReference type="SUPFAM" id="SSF49401">
    <property type="entry name" value="Bacterial adhesins"/>
    <property type="match status" value="2"/>
</dbReference>
<dbReference type="Pfam" id="PF17961">
    <property type="entry name" value="Big_8"/>
    <property type="match status" value="1"/>
</dbReference>
<feature type="compositionally biased region" description="Low complexity" evidence="6">
    <location>
        <begin position="430"/>
        <end position="521"/>
    </location>
</feature>
<keyword evidence="7" id="KW-0812">Transmembrane</keyword>
<sequence>MQIQNRIRKYTSSWLLLTLLLASLTFLFSPLISPPTVVDAGKNVSVSGLNRNDATITDINQKDVTHTARLSRGQLYYLTYHWQISDGVTVNAGDTAEFSLPSSVLPQSDISFKILNPGTQETIGNVFVKAGSSQGLITFTDFFSQKTVKREGTLKLQVNGRFNDPDHQQVSWYINKAGWVVTPPKGNHAADSNQYVDSLGRPKLFQWQITLNPQGKTIHDVVLHDTLDAGQTFDASHALTVATGTYSQNAFHQNGTIKVTPQVNDREMTIPLGTITTAVEVSLWTNPLSTSFGSFSGDKNTWNNQVTATGSQNSGLNPTAKGEITWNNTGVGIGSVSQVKLTKVGATRPQQPLKGETFALYRNDGKLVKNGLTTDKNGSLSISQLLAGQYQFVETKALAGYRLNRQPIKFTLTKDHPRVAVKSADMPIAPASSSNSSSTSNSSASLPTPSSKASSSSKPSKPSSEASRSSKPSEPSSKASSSSETSEPSSKAPSSSTKPSESSSQASSSVKPSKPSSSTKPSNPPSTPSSAQSSASSSSHQVASSKSSSSVPESASSTGSSDSSASLKPSMGASSSAPTRESASSTSESHTSQPAKSAVTSSVASSDTALPTDSDTNTQFGQDDSSTETINPHSKHASKRWMILPKTGERLVSALSTAIGIVLTVVGSVLFFKNHR</sequence>
<dbReference type="Pfam" id="PF17802">
    <property type="entry name" value="SpaA"/>
    <property type="match status" value="1"/>
</dbReference>
<keyword evidence="2" id="KW-0134">Cell wall</keyword>
<protein>
    <submittedName>
        <fullName evidence="10">SpaA isopeptide-forming pilin-related protein</fullName>
    </submittedName>
</protein>
<dbReference type="PROSITE" id="PS50847">
    <property type="entry name" value="GRAM_POS_ANCHORING"/>
    <property type="match status" value="1"/>
</dbReference>
<dbReference type="InterPro" id="IPR041033">
    <property type="entry name" value="SpaA_PFL_dom_1"/>
</dbReference>
<dbReference type="SUPFAM" id="SSF49478">
    <property type="entry name" value="Cna protein B-type domain"/>
    <property type="match status" value="1"/>
</dbReference>
<dbReference type="Proteomes" id="UP001303564">
    <property type="component" value="Chromosome"/>
</dbReference>
<feature type="compositionally biased region" description="Polar residues" evidence="6">
    <location>
        <begin position="611"/>
        <end position="632"/>
    </location>
</feature>
<evidence type="ECO:0000256" key="6">
    <source>
        <dbReference type="SAM" id="MobiDB-lite"/>
    </source>
</evidence>
<feature type="transmembrane region" description="Helical" evidence="7">
    <location>
        <begin position="651"/>
        <end position="672"/>
    </location>
</feature>
<keyword evidence="3" id="KW-0964">Secreted</keyword>
<evidence type="ECO:0000313" key="10">
    <source>
        <dbReference type="EMBL" id="WNX27004.1"/>
    </source>
</evidence>
<keyword evidence="7" id="KW-0472">Membrane</keyword>
<dbReference type="InterPro" id="IPR013783">
    <property type="entry name" value="Ig-like_fold"/>
</dbReference>
<dbReference type="Gene3D" id="2.60.40.10">
    <property type="entry name" value="Immunoglobulins"/>
    <property type="match status" value="1"/>
</dbReference>
<keyword evidence="5" id="KW-0572">Peptidoglycan-anchor</keyword>
<dbReference type="Gene3D" id="2.60.40.740">
    <property type="match status" value="1"/>
</dbReference>
<dbReference type="InterPro" id="IPR008966">
    <property type="entry name" value="Adhesion_dom_sf"/>
</dbReference>
<name>A0AAN1F075_LACCA</name>
<evidence type="ECO:0000256" key="5">
    <source>
        <dbReference type="ARBA" id="ARBA00023088"/>
    </source>
</evidence>
<dbReference type="EMBL" id="CP017065">
    <property type="protein sequence ID" value="ARY92372.1"/>
    <property type="molecule type" value="Genomic_DNA"/>
</dbReference>
<dbReference type="Proteomes" id="UP000195609">
    <property type="component" value="Chromosome"/>
</dbReference>
<keyword evidence="4" id="KW-0732">Signal</keyword>